<dbReference type="InterPro" id="IPR050138">
    <property type="entry name" value="DHOase/Allantoinase_Hydrolase"/>
</dbReference>
<evidence type="ECO:0000256" key="1">
    <source>
        <dbReference type="ARBA" id="ARBA00022975"/>
    </source>
</evidence>
<proteinExistence type="predicted"/>
<evidence type="ECO:0000313" key="3">
    <source>
        <dbReference type="EMBL" id="SIS57146.1"/>
    </source>
</evidence>
<keyword evidence="4" id="KW-1185">Reference proteome</keyword>
<comment type="caution">
    <text evidence="3">The sequence shown here is derived from an EMBL/GenBank/DDBJ whole genome shotgun (WGS) entry which is preliminary data.</text>
</comment>
<accession>A0ABY1KPD5</accession>
<keyword evidence="1" id="KW-0665">Pyrimidine biosynthesis</keyword>
<dbReference type="InterPro" id="IPR004722">
    <property type="entry name" value="DHOase"/>
</dbReference>
<dbReference type="SUPFAM" id="SSF51338">
    <property type="entry name" value="Composite domain of metallo-dependent hydrolases"/>
    <property type="match status" value="1"/>
</dbReference>
<dbReference type="InterPro" id="IPR032466">
    <property type="entry name" value="Metal_Hydrolase"/>
</dbReference>
<evidence type="ECO:0000313" key="4">
    <source>
        <dbReference type="Proteomes" id="UP000185728"/>
    </source>
</evidence>
<reference evidence="3 4" key="1">
    <citation type="submission" date="2017-01" db="EMBL/GenBank/DDBJ databases">
        <authorList>
            <person name="Varghese N."/>
            <person name="Submissions S."/>
        </authorList>
    </citation>
    <scope>NUCLEOTIDE SEQUENCE [LARGE SCALE GENOMIC DNA]</scope>
    <source>
        <strain evidence="3 4">DSM 2061</strain>
    </source>
</reference>
<evidence type="ECO:0000259" key="2">
    <source>
        <dbReference type="Pfam" id="PF12890"/>
    </source>
</evidence>
<dbReference type="SUPFAM" id="SSF51556">
    <property type="entry name" value="Metallo-dependent hydrolases"/>
    <property type="match status" value="1"/>
</dbReference>
<dbReference type="PANTHER" id="PTHR43668:SF2">
    <property type="entry name" value="ALLANTOINASE"/>
    <property type="match status" value="1"/>
</dbReference>
<dbReference type="Proteomes" id="UP000185728">
    <property type="component" value="Unassembled WGS sequence"/>
</dbReference>
<sequence>MNILLKSAKIIDQNSEELHLKTRDILIKKGTIAKIAAKIEPEGKTRVIKHKNLHVSIGWFDSSVAFGEPGYEERETIANGLHTAALSGFTDIVLNPSTHPAPDSSSSIVFLKNAAADQLTSLHPLGTLTVDAEGVDLAELYDMKNAGAVGFFDFKKPMTNPNLLKIALQYVQNFEGLVYSFPMDSRIAGKGIVNEGEVSTKLGLKGIPVLAEELQVARDLFILEYTGGKLHIPTISTAKSVKLIAEAKKKGLDVSCSVAVHNLSFTDDCLEGFDSAYKTLPPLRAKTDAKALIKGLKDGVVDFVASDHSPMNIEEKRVEFDNASYGSIGLESAFGGLNTLLDTETTIGLLTKGRERYGLESPVLKEGEKACLTLFDPEVNYIFEEGHISSTSKNSMYMGSQLKGKVYGTINKGLFVTEEA</sequence>
<feature type="domain" description="Dihydroorotase catalytic" evidence="2">
    <location>
        <begin position="58"/>
        <end position="238"/>
    </location>
</feature>
<protein>
    <submittedName>
        <fullName evidence="3">Dihydroorotase</fullName>
    </submittedName>
</protein>
<dbReference type="InterPro" id="IPR011059">
    <property type="entry name" value="Metal-dep_hydrolase_composite"/>
</dbReference>
<dbReference type="InterPro" id="IPR024403">
    <property type="entry name" value="DHOase_cat"/>
</dbReference>
<dbReference type="Pfam" id="PF12890">
    <property type="entry name" value="DHOase"/>
    <property type="match status" value="1"/>
</dbReference>
<dbReference type="RefSeq" id="WP_076454659.1">
    <property type="nucleotide sequence ID" value="NZ_FTOB01000002.1"/>
</dbReference>
<organism evidence="3 4">
    <name type="scientific">Zobellia uliginosa</name>
    <dbReference type="NCBI Taxonomy" id="143224"/>
    <lineage>
        <taxon>Bacteria</taxon>
        <taxon>Pseudomonadati</taxon>
        <taxon>Bacteroidota</taxon>
        <taxon>Flavobacteriia</taxon>
        <taxon>Flavobacteriales</taxon>
        <taxon>Flavobacteriaceae</taxon>
        <taxon>Zobellia</taxon>
    </lineage>
</organism>
<gene>
    <name evidence="3" type="ORF">SAMN05421766_102786</name>
</gene>
<dbReference type="Gene3D" id="3.20.20.140">
    <property type="entry name" value="Metal-dependent hydrolases"/>
    <property type="match status" value="1"/>
</dbReference>
<name>A0ABY1KPD5_9FLAO</name>
<dbReference type="EMBL" id="FTOB01000002">
    <property type="protein sequence ID" value="SIS57146.1"/>
    <property type="molecule type" value="Genomic_DNA"/>
</dbReference>
<dbReference type="CDD" id="cd01317">
    <property type="entry name" value="DHOase_IIa"/>
    <property type="match status" value="1"/>
</dbReference>
<dbReference type="Gene3D" id="2.30.40.10">
    <property type="entry name" value="Urease, subunit C, domain 1"/>
    <property type="match status" value="1"/>
</dbReference>
<dbReference type="PANTHER" id="PTHR43668">
    <property type="entry name" value="ALLANTOINASE"/>
    <property type="match status" value="1"/>
</dbReference>